<feature type="region of interest" description="Disordered" evidence="1">
    <location>
        <begin position="287"/>
        <end position="307"/>
    </location>
</feature>
<sequence length="321" mass="36387">MSIHATNTPAVAMEAAYTMAGSGVVPHLDHSRGPAYYPLDKCPRAVLEFDMIGCCCNTAQPIDYRLRTREVTVDIAWRGDPVANSWLYEPSASDDDDYHYRRRAYYDTPLTDCNLLKQVLHVELETLRLVFPFSLLQVKAPALILPKLPEDFILPQSFRMTLEIHRVKEPSGAKLGEIRREFAEHFGVNETQVTIELQHLRLYNPSWWSSELSDALLTTELPHLFQSRTAPDQQNNGTPQWSKSRQDNDACSRYTDEWRTGPHTAGTRIPEGYAGMARWQTLTSAPKLPPLCPRGLRRTPPDPGTRAQVVFDMNIMPPVDA</sequence>
<dbReference type="RefSeq" id="XP_014183804.1">
    <property type="nucleotide sequence ID" value="XM_014328329.1"/>
</dbReference>
<dbReference type="GeneID" id="25987304"/>
<comment type="caution">
    <text evidence="2">The sequence shown here is derived from an EMBL/GenBank/DDBJ whole genome shotgun (WGS) entry which is preliminary data.</text>
</comment>
<evidence type="ECO:0000313" key="2">
    <source>
        <dbReference type="EMBL" id="EJT52510.1"/>
    </source>
</evidence>
<dbReference type="KEGG" id="tasa:A1Q1_03791"/>
<evidence type="ECO:0000256" key="1">
    <source>
        <dbReference type="SAM" id="MobiDB-lite"/>
    </source>
</evidence>
<protein>
    <submittedName>
        <fullName evidence="2">Uncharacterized protein</fullName>
    </submittedName>
</protein>
<dbReference type="VEuPathDB" id="FungiDB:A1Q1_03791"/>
<feature type="compositionally biased region" description="Polar residues" evidence="1">
    <location>
        <begin position="228"/>
        <end position="243"/>
    </location>
</feature>
<dbReference type="Proteomes" id="UP000002748">
    <property type="component" value="Unassembled WGS sequence"/>
</dbReference>
<proteinExistence type="predicted"/>
<feature type="compositionally biased region" description="Basic and acidic residues" evidence="1">
    <location>
        <begin position="244"/>
        <end position="260"/>
    </location>
</feature>
<organism evidence="2 3">
    <name type="scientific">Trichosporon asahii var. asahii (strain ATCC 90039 / CBS 2479 / JCM 2466 / KCTC 7840 / NBRC 103889/ NCYC 2677 / UAMH 7654)</name>
    <name type="common">Yeast</name>
    <dbReference type="NCBI Taxonomy" id="1186058"/>
    <lineage>
        <taxon>Eukaryota</taxon>
        <taxon>Fungi</taxon>
        <taxon>Dikarya</taxon>
        <taxon>Basidiomycota</taxon>
        <taxon>Agaricomycotina</taxon>
        <taxon>Tremellomycetes</taxon>
        <taxon>Trichosporonales</taxon>
        <taxon>Trichosporonaceae</taxon>
        <taxon>Trichosporon</taxon>
    </lineage>
</organism>
<accession>J4UKV1</accession>
<reference evidence="2 3" key="1">
    <citation type="journal article" date="2012" name="Eukaryot. Cell">
        <title>Draft genome sequence of CBS 2479, the standard type strain of Trichosporon asahii.</title>
        <authorList>
            <person name="Yang R.Y."/>
            <person name="Li H.T."/>
            <person name="Zhu H."/>
            <person name="Zhou G.P."/>
            <person name="Wang M."/>
            <person name="Wang L."/>
        </authorList>
    </citation>
    <scope>NUCLEOTIDE SEQUENCE [LARGE SCALE GENOMIC DNA]</scope>
    <source>
        <strain evidence="3">ATCC 90039 / CBS 2479 / JCM 2466 / KCTC 7840 / NCYC 2677 / UAMH 7654</strain>
    </source>
</reference>
<evidence type="ECO:0000313" key="3">
    <source>
        <dbReference type="Proteomes" id="UP000002748"/>
    </source>
</evidence>
<dbReference type="AlphaFoldDB" id="J4UKV1"/>
<feature type="region of interest" description="Disordered" evidence="1">
    <location>
        <begin position="228"/>
        <end position="270"/>
    </location>
</feature>
<name>J4UKV1_TRIAS</name>
<dbReference type="EMBL" id="ALBS01000024">
    <property type="protein sequence ID" value="EJT52510.1"/>
    <property type="molecule type" value="Genomic_DNA"/>
</dbReference>
<gene>
    <name evidence="2" type="ORF">A1Q1_03791</name>
</gene>
<dbReference type="HOGENOM" id="CLU_866501_0_0_1"/>